<keyword evidence="10" id="KW-0807">Transducer</keyword>
<dbReference type="GeneID" id="108276390"/>
<keyword evidence="5 12" id="KW-1133">Transmembrane helix</keyword>
<dbReference type="Gene3D" id="3.40.50.2300">
    <property type="match status" value="2"/>
</dbReference>
<accession>A0A979F907</accession>
<evidence type="ECO:0000256" key="3">
    <source>
        <dbReference type="ARBA" id="ARBA00022692"/>
    </source>
</evidence>
<dbReference type="FunFam" id="2.10.50.30:FF:000004">
    <property type="entry name" value="Taste receptor type 1 member 3-like protein"/>
    <property type="match status" value="1"/>
</dbReference>
<evidence type="ECO:0000256" key="2">
    <source>
        <dbReference type="ARBA" id="ARBA00022475"/>
    </source>
</evidence>
<evidence type="ECO:0000313" key="14">
    <source>
        <dbReference type="Proteomes" id="UP000221080"/>
    </source>
</evidence>
<dbReference type="Proteomes" id="UP000221080">
    <property type="component" value="Chromosome 15"/>
</dbReference>
<dbReference type="SUPFAM" id="SSF53822">
    <property type="entry name" value="Periplasmic binding protein-like I"/>
    <property type="match status" value="1"/>
</dbReference>
<dbReference type="PRINTS" id="PR01176">
    <property type="entry name" value="GABABRECEPTR"/>
</dbReference>
<keyword evidence="8 15" id="KW-0675">Receptor</keyword>
<feature type="domain" description="G-protein coupled receptors family 3 profile" evidence="13">
    <location>
        <begin position="556"/>
        <end position="820"/>
    </location>
</feature>
<keyword evidence="4" id="KW-0732">Signal</keyword>
<dbReference type="InterPro" id="IPR017978">
    <property type="entry name" value="GPCR_3_C"/>
</dbReference>
<dbReference type="GO" id="GO:0004930">
    <property type="term" value="F:G protein-coupled receptor activity"/>
    <property type="evidence" value="ECO:0007669"/>
    <property type="project" value="UniProtKB-KW"/>
</dbReference>
<evidence type="ECO:0000313" key="15">
    <source>
        <dbReference type="RefSeq" id="XP_047016250.1"/>
    </source>
</evidence>
<comment type="similarity">
    <text evidence="11">Belongs to the G-protein coupled receptor 3 family. TAS1R subfamily.</text>
</comment>
<dbReference type="PANTHER" id="PTHR24061:SF3">
    <property type="entry name" value="TASTE RECEPTOR TYPE 1 MEMBER 1"/>
    <property type="match status" value="1"/>
</dbReference>
<dbReference type="InterPro" id="IPR000068">
    <property type="entry name" value="GPCR_3_Ca_sens_rcpt-rel"/>
</dbReference>
<evidence type="ECO:0000256" key="10">
    <source>
        <dbReference type="ARBA" id="ARBA00023224"/>
    </source>
</evidence>
<dbReference type="Gene3D" id="2.10.50.30">
    <property type="entry name" value="GPCR, family 3, nine cysteines domain"/>
    <property type="match status" value="1"/>
</dbReference>
<proteinExistence type="inferred from homology"/>
<dbReference type="InterPro" id="IPR011500">
    <property type="entry name" value="GPCR_3_9-Cys_dom"/>
</dbReference>
<feature type="transmembrane region" description="Helical" evidence="12">
    <location>
        <begin position="558"/>
        <end position="582"/>
    </location>
</feature>
<dbReference type="Pfam" id="PF07562">
    <property type="entry name" value="NCD3G"/>
    <property type="match status" value="1"/>
</dbReference>
<evidence type="ECO:0000256" key="6">
    <source>
        <dbReference type="ARBA" id="ARBA00023040"/>
    </source>
</evidence>
<dbReference type="InterPro" id="IPR000337">
    <property type="entry name" value="GPCR_3"/>
</dbReference>
<dbReference type="InterPro" id="IPR028082">
    <property type="entry name" value="Peripla_BP_I"/>
</dbReference>
<evidence type="ECO:0000256" key="5">
    <source>
        <dbReference type="ARBA" id="ARBA00022989"/>
    </source>
</evidence>
<keyword evidence="14" id="KW-1185">Reference proteome</keyword>
<dbReference type="PANTHER" id="PTHR24061">
    <property type="entry name" value="CALCIUM-SENSING RECEPTOR-RELATED"/>
    <property type="match status" value="1"/>
</dbReference>
<evidence type="ECO:0000256" key="11">
    <source>
        <dbReference type="ARBA" id="ARBA00038492"/>
    </source>
</evidence>
<comment type="subcellular location">
    <subcellularLocation>
        <location evidence="1">Cell membrane</location>
        <topology evidence="1">Multi-pass membrane protein</topology>
    </subcellularLocation>
</comment>
<keyword evidence="2" id="KW-1003">Cell membrane</keyword>
<protein>
    <submittedName>
        <fullName evidence="15">Taste receptor type 1 member 1</fullName>
    </submittedName>
</protein>
<evidence type="ECO:0000256" key="1">
    <source>
        <dbReference type="ARBA" id="ARBA00004651"/>
    </source>
</evidence>
<dbReference type="GO" id="GO:0005886">
    <property type="term" value="C:plasma membrane"/>
    <property type="evidence" value="ECO:0007669"/>
    <property type="project" value="UniProtKB-SubCell"/>
</dbReference>
<dbReference type="Pfam" id="PF00003">
    <property type="entry name" value="7tm_3"/>
    <property type="match status" value="1"/>
</dbReference>
<organism evidence="14 15">
    <name type="scientific">Ictalurus punctatus</name>
    <name type="common">Channel catfish</name>
    <name type="synonym">Silurus punctatus</name>
    <dbReference type="NCBI Taxonomy" id="7998"/>
    <lineage>
        <taxon>Eukaryota</taxon>
        <taxon>Metazoa</taxon>
        <taxon>Chordata</taxon>
        <taxon>Craniata</taxon>
        <taxon>Vertebrata</taxon>
        <taxon>Euteleostomi</taxon>
        <taxon>Actinopterygii</taxon>
        <taxon>Neopterygii</taxon>
        <taxon>Teleostei</taxon>
        <taxon>Ostariophysi</taxon>
        <taxon>Siluriformes</taxon>
        <taxon>Ictaluridae</taxon>
        <taxon>Ictalurus</taxon>
    </lineage>
</organism>
<name>A0A979F907_ICTPU</name>
<dbReference type="OrthoDB" id="5984008at2759"/>
<feature type="transmembrane region" description="Helical" evidence="12">
    <location>
        <begin position="671"/>
        <end position="694"/>
    </location>
</feature>
<feature type="transmembrane region" description="Helical" evidence="12">
    <location>
        <begin position="627"/>
        <end position="650"/>
    </location>
</feature>
<evidence type="ECO:0000256" key="4">
    <source>
        <dbReference type="ARBA" id="ARBA00022729"/>
    </source>
</evidence>
<dbReference type="GO" id="GO:0050909">
    <property type="term" value="P:sensory perception of taste"/>
    <property type="evidence" value="ECO:0007669"/>
    <property type="project" value="UniProtKB-ARBA"/>
</dbReference>
<keyword evidence="9" id="KW-0325">Glycoprotein</keyword>
<feature type="transmembrane region" description="Helical" evidence="12">
    <location>
        <begin position="750"/>
        <end position="771"/>
    </location>
</feature>
<dbReference type="PROSITE" id="PS50259">
    <property type="entry name" value="G_PROTEIN_RECEP_F3_4"/>
    <property type="match status" value="1"/>
</dbReference>
<dbReference type="PROSITE" id="PS00980">
    <property type="entry name" value="G_PROTEIN_RECEP_F3_2"/>
    <property type="match status" value="1"/>
</dbReference>
<dbReference type="InterPro" id="IPR001828">
    <property type="entry name" value="ANF_lig-bd_rcpt"/>
</dbReference>
<keyword evidence="3 12" id="KW-0812">Transmembrane</keyword>
<feature type="transmembrane region" description="Helical" evidence="12">
    <location>
        <begin position="777"/>
        <end position="798"/>
    </location>
</feature>
<dbReference type="InterPro" id="IPR017979">
    <property type="entry name" value="GPCR_3_CS"/>
</dbReference>
<reference evidence="14" key="1">
    <citation type="journal article" date="2016" name="Nat. Commun.">
        <title>The channel catfish genome sequence provides insights into the evolution of scale formation in teleosts.</title>
        <authorList>
            <person name="Liu Z."/>
            <person name="Liu S."/>
            <person name="Yao J."/>
            <person name="Bao L."/>
            <person name="Zhang J."/>
            <person name="Li Y."/>
            <person name="Jiang C."/>
            <person name="Sun L."/>
            <person name="Wang R."/>
            <person name="Zhang Y."/>
            <person name="Zhou T."/>
            <person name="Zeng Q."/>
            <person name="Fu Q."/>
            <person name="Gao S."/>
            <person name="Li N."/>
            <person name="Koren S."/>
            <person name="Jiang Y."/>
            <person name="Zimin A."/>
            <person name="Xu P."/>
            <person name="Phillippy A.M."/>
            <person name="Geng X."/>
            <person name="Song L."/>
            <person name="Sun F."/>
            <person name="Li C."/>
            <person name="Wang X."/>
            <person name="Chen A."/>
            <person name="Jin Y."/>
            <person name="Yuan Z."/>
            <person name="Yang Y."/>
            <person name="Tan S."/>
            <person name="Peatman E."/>
            <person name="Lu J."/>
            <person name="Qin Z."/>
            <person name="Dunham R."/>
            <person name="Li Z."/>
            <person name="Sonstegard T."/>
            <person name="Feng J."/>
            <person name="Danzmann R.G."/>
            <person name="Schroeder S."/>
            <person name="Scheffler B."/>
            <person name="Duke M.V."/>
            <person name="Ballard L."/>
            <person name="Kucuktas H."/>
            <person name="Kaltenboeck L."/>
            <person name="Liu H."/>
            <person name="Armbruster J."/>
            <person name="Xie Y."/>
            <person name="Kirby M.L."/>
            <person name="Tian Y."/>
            <person name="Flanagan M.E."/>
            <person name="Mu W."/>
            <person name="Waldbieser G.C."/>
        </authorList>
    </citation>
    <scope>NUCLEOTIDE SEQUENCE [LARGE SCALE GENOMIC DNA]</scope>
    <source>
        <strain evidence="14">SDA103</strain>
    </source>
</reference>
<keyword evidence="7 12" id="KW-0472">Membrane</keyword>
<feature type="transmembrane region" description="Helical" evidence="12">
    <location>
        <begin position="714"/>
        <end position="738"/>
    </location>
</feature>
<gene>
    <name evidence="15" type="primary">LOC108276390</name>
</gene>
<dbReference type="AlphaFoldDB" id="A0A979F907"/>
<dbReference type="InterPro" id="IPR038550">
    <property type="entry name" value="GPCR_3_9-Cys_sf"/>
</dbReference>
<sequence length="828" mass="93240">MWAAGKKRMSVISKEHSMGELLFETLLLVCLWSCCYATVLQFNGNVTIYGMFPLHNVDATVSTLPQLADCNRGAANIHGYYLLQALRYAVEEINNDSQLLPGITLGYQTYDICSLQASILGTVTLAAQQYNRVKVKPQAIALIGPDSSSYSFIPAAALGAFLMPEISYEASDELLSNKQMYPSFFRTIPSDKNQVKAMLEILVRYNWTWIALLGSDNSYGLQGMLSLSQQASDFNICIAYQAVIPRLKNDTQQQIRNIVKNIIKTKVNTIVVFSSKRIAKGFFLFVIEQNVTGKVWIGSEDWSVATLVYNIPGISTIGTVLGVSVKYTPFNGFEDFVNQAITKLRNISVENTEMNVPCLQNTELYKMASAQYSLAEYDITSSFNVYRAVYAVAYALHQALRCDSEKCQNTEIQPWQLFQYLKQVRISIRNTTLFFDAHGNPPAGYDIITWIWLNKTWSLRMVGSFISEPPTLQMHASQIQWMPESRCSPECSYGYRQLQLGQHKCCFECIECPASTFLNKTDSTSCQPCNKDQWSPSGSEDCLQRTVLYLRWDEPLTIVLLLLLALTLLLTLGTALIFLLNLSTPVVKSAGGRTCLLMLLSLTVAAFSSLCLFNMPSRASCLFRKSLFIFSFTICLNCMTVRAFQVVCIFKWSAKLPKFYYTWVNNQGPNIFILITSLVEFFISVLCVSLNTPLPSADYDFYFESIVLECSKTISVVLPQILYVSILTVICFCLSYMGKDLPANYSEAKSITFSLMIYIISWITFFTTYIVNRGTLAMALEVVAILVSVIGILGGYFLPKVYIILLRPKMNTTAHFQNCIQMYTMNKQ</sequence>
<keyword evidence="6" id="KW-0297">G-protein coupled receptor</keyword>
<evidence type="ECO:0000256" key="8">
    <source>
        <dbReference type="ARBA" id="ARBA00023170"/>
    </source>
</evidence>
<evidence type="ECO:0000259" key="13">
    <source>
        <dbReference type="PROSITE" id="PS50259"/>
    </source>
</evidence>
<dbReference type="PRINTS" id="PR00248">
    <property type="entry name" value="GPCRMGR"/>
</dbReference>
<evidence type="ECO:0000256" key="7">
    <source>
        <dbReference type="ARBA" id="ARBA00023136"/>
    </source>
</evidence>
<evidence type="ECO:0000256" key="12">
    <source>
        <dbReference type="SAM" id="Phobius"/>
    </source>
</evidence>
<dbReference type="KEGG" id="ipu:108276390"/>
<reference evidence="15" key="2">
    <citation type="submission" date="2025-08" db="UniProtKB">
        <authorList>
            <consortium name="RefSeq"/>
        </authorList>
    </citation>
    <scope>IDENTIFICATION</scope>
    <source>
        <tissue evidence="15">Blood</tissue>
    </source>
</reference>
<dbReference type="Pfam" id="PF01094">
    <property type="entry name" value="ANF_receptor"/>
    <property type="match status" value="1"/>
</dbReference>
<dbReference type="FunFam" id="3.40.50.2300:FF:000016">
    <property type="entry name" value="Taste 1 receptor member 2"/>
    <property type="match status" value="1"/>
</dbReference>
<feature type="transmembrane region" description="Helical" evidence="12">
    <location>
        <begin position="594"/>
        <end position="615"/>
    </location>
</feature>
<dbReference type="RefSeq" id="XP_047016250.1">
    <property type="nucleotide sequence ID" value="XM_047160294.2"/>
</dbReference>
<evidence type="ECO:0000256" key="9">
    <source>
        <dbReference type="ARBA" id="ARBA00023180"/>
    </source>
</evidence>